<feature type="domain" description="F-box" evidence="2">
    <location>
        <begin position="127"/>
        <end position="171"/>
    </location>
</feature>
<proteinExistence type="predicted"/>
<reference evidence="3" key="1">
    <citation type="journal article" date="2021" name="Nat. Commun.">
        <title>Genetic determinants of endophytism in the Arabidopsis root mycobiome.</title>
        <authorList>
            <person name="Mesny F."/>
            <person name="Miyauchi S."/>
            <person name="Thiergart T."/>
            <person name="Pickel B."/>
            <person name="Atanasova L."/>
            <person name="Karlsson M."/>
            <person name="Huettel B."/>
            <person name="Barry K.W."/>
            <person name="Haridas S."/>
            <person name="Chen C."/>
            <person name="Bauer D."/>
            <person name="Andreopoulos W."/>
            <person name="Pangilinan J."/>
            <person name="LaButti K."/>
            <person name="Riley R."/>
            <person name="Lipzen A."/>
            <person name="Clum A."/>
            <person name="Drula E."/>
            <person name="Henrissat B."/>
            <person name="Kohler A."/>
            <person name="Grigoriev I.V."/>
            <person name="Martin F.M."/>
            <person name="Hacquard S."/>
        </authorList>
    </citation>
    <scope>NUCLEOTIDE SEQUENCE</scope>
    <source>
        <strain evidence="3">MPI-SDFR-AT-0117</strain>
    </source>
</reference>
<dbReference type="InterPro" id="IPR036047">
    <property type="entry name" value="F-box-like_dom_sf"/>
</dbReference>
<evidence type="ECO:0000313" key="3">
    <source>
        <dbReference type="EMBL" id="KAH6697091.1"/>
    </source>
</evidence>
<evidence type="ECO:0000313" key="4">
    <source>
        <dbReference type="Proteomes" id="UP000770015"/>
    </source>
</evidence>
<protein>
    <recommendedName>
        <fullName evidence="2">F-box domain-containing protein</fullName>
    </recommendedName>
</protein>
<dbReference type="PROSITE" id="PS50181">
    <property type="entry name" value="FBOX"/>
    <property type="match status" value="1"/>
</dbReference>
<dbReference type="Proteomes" id="UP000770015">
    <property type="component" value="Unassembled WGS sequence"/>
</dbReference>
<dbReference type="AlphaFoldDB" id="A0A9P8VLJ7"/>
<feature type="coiled-coil region" evidence="1">
    <location>
        <begin position="28"/>
        <end position="79"/>
    </location>
</feature>
<dbReference type="InterPro" id="IPR001810">
    <property type="entry name" value="F-box_dom"/>
</dbReference>
<dbReference type="SUPFAM" id="SSF81383">
    <property type="entry name" value="F-box domain"/>
    <property type="match status" value="1"/>
</dbReference>
<keyword evidence="4" id="KW-1185">Reference proteome</keyword>
<dbReference type="CDD" id="cd09917">
    <property type="entry name" value="F-box_SF"/>
    <property type="match status" value="1"/>
</dbReference>
<evidence type="ECO:0000256" key="1">
    <source>
        <dbReference type="SAM" id="Coils"/>
    </source>
</evidence>
<gene>
    <name evidence="3" type="ORF">F5X68DRAFT_257364</name>
</gene>
<comment type="caution">
    <text evidence="3">The sequence shown here is derived from an EMBL/GenBank/DDBJ whole genome shotgun (WGS) entry which is preliminary data.</text>
</comment>
<dbReference type="OrthoDB" id="3766406at2759"/>
<keyword evidence="1" id="KW-0175">Coiled coil</keyword>
<accession>A0A9P8VLJ7</accession>
<evidence type="ECO:0000259" key="2">
    <source>
        <dbReference type="PROSITE" id="PS50181"/>
    </source>
</evidence>
<dbReference type="EMBL" id="JAGSXJ010000001">
    <property type="protein sequence ID" value="KAH6697091.1"/>
    <property type="molecule type" value="Genomic_DNA"/>
</dbReference>
<organism evidence="3 4">
    <name type="scientific">Plectosphaerella plurivora</name>
    <dbReference type="NCBI Taxonomy" id="936078"/>
    <lineage>
        <taxon>Eukaryota</taxon>
        <taxon>Fungi</taxon>
        <taxon>Dikarya</taxon>
        <taxon>Ascomycota</taxon>
        <taxon>Pezizomycotina</taxon>
        <taxon>Sordariomycetes</taxon>
        <taxon>Hypocreomycetidae</taxon>
        <taxon>Glomerellales</taxon>
        <taxon>Plectosphaerellaceae</taxon>
        <taxon>Plectosphaerella</taxon>
    </lineage>
</organism>
<name>A0A9P8VLJ7_9PEZI</name>
<sequence>MNLRAKILAHNRRRRRRKHHPFYQRKLVRSLQDKIDSQNDKMDQMQDLERRLCDSEHEAENLSAMLDEKKKEIETVKDRFTFMCDENLDLGKETDRQNAVILSQRAIIAQHLAKIASLRDKLVGRDHGRLLNLPGELMDLILSNVCPEDCFFLSQTCQTLRALTLDRWKDNLTLKHKGGEKKFSFLLAVALRLDDAWACVLCEKIHFADVRFMPGTEFYFQNRCNMSWAANHHKFTDDDDACYEKGSVWKRLEHREVQMALKYTLRGENVKAMQFLKAHDHSEPADTFMHQMSHGKMQFYFHPKVINGRYIAYAEYTLKVRDCGLINRADLVMPIWINPCSHEWHQHTNYEDMSDSDDEIFLIENRGVERAASCEDCPTDIVCISQGDRYQIRTWRYFGQYDKDIYTFSAQANMQRPRGYKKPGQHVPESIREMWEQGA</sequence>
<dbReference type="Pfam" id="PF00646">
    <property type="entry name" value="F-box"/>
    <property type="match status" value="1"/>
</dbReference>